<dbReference type="EMBL" id="CAJNIZ010002803">
    <property type="protein sequence ID" value="CAE7214696.1"/>
    <property type="molecule type" value="Genomic_DNA"/>
</dbReference>
<protein>
    <submittedName>
        <fullName evidence="1">Uncharacterized protein</fullName>
    </submittedName>
</protein>
<sequence length="260" mass="29768">MSWNKDFQFLIFTDQSPSEWSDGAAGAANVQFRHLNASIFLRLATRRTAIEPRLQDGYKLCDWRMAYGEIFATWLRRFHFWGWVDLDVVLGRLAFFGYNASALTDKDVAGEFGWPSQGPLTLLRNCPEVNRLWRRLPDVATRLQHPSIQRLNEWAFGDLLWSAPIARLARPFPTQLSSSSRHNEGDIMWHQGRLWHLPSCGEASYLHFAHWKAAFESQILPTGQAFLLGPHGAIVPSDAAWARLEHCTYEEAEKSRCGQP</sequence>
<accession>A0A812JUQ9</accession>
<reference evidence="1" key="1">
    <citation type="submission" date="2021-02" db="EMBL/GenBank/DDBJ databases">
        <authorList>
            <person name="Dougan E. K."/>
            <person name="Rhodes N."/>
            <person name="Thang M."/>
            <person name="Chan C."/>
        </authorList>
    </citation>
    <scope>NUCLEOTIDE SEQUENCE</scope>
</reference>
<name>A0A812JUQ9_SYMPI</name>
<dbReference type="InterPro" id="IPR046733">
    <property type="entry name" value="DUF6625"/>
</dbReference>
<dbReference type="Pfam" id="PF20330">
    <property type="entry name" value="DUF6625"/>
    <property type="match status" value="1"/>
</dbReference>
<evidence type="ECO:0000313" key="1">
    <source>
        <dbReference type="EMBL" id="CAE7214696.1"/>
    </source>
</evidence>
<dbReference type="Proteomes" id="UP000649617">
    <property type="component" value="Unassembled WGS sequence"/>
</dbReference>
<evidence type="ECO:0000313" key="2">
    <source>
        <dbReference type="Proteomes" id="UP000649617"/>
    </source>
</evidence>
<keyword evidence="2" id="KW-1185">Reference proteome</keyword>
<dbReference type="AlphaFoldDB" id="A0A812JUQ9"/>
<comment type="caution">
    <text evidence="1">The sequence shown here is derived from an EMBL/GenBank/DDBJ whole genome shotgun (WGS) entry which is preliminary data.</text>
</comment>
<proteinExistence type="predicted"/>
<gene>
    <name evidence="1" type="ORF">SPIL2461_LOCUS2519</name>
</gene>
<dbReference type="OrthoDB" id="408924at2759"/>
<organism evidence="1 2">
    <name type="scientific">Symbiodinium pilosum</name>
    <name type="common">Dinoflagellate</name>
    <dbReference type="NCBI Taxonomy" id="2952"/>
    <lineage>
        <taxon>Eukaryota</taxon>
        <taxon>Sar</taxon>
        <taxon>Alveolata</taxon>
        <taxon>Dinophyceae</taxon>
        <taxon>Suessiales</taxon>
        <taxon>Symbiodiniaceae</taxon>
        <taxon>Symbiodinium</taxon>
    </lineage>
</organism>